<dbReference type="EMBL" id="SMCS01000017">
    <property type="protein sequence ID" value="TCV91051.1"/>
    <property type="molecule type" value="Genomic_DNA"/>
</dbReference>
<evidence type="ECO:0000256" key="5">
    <source>
        <dbReference type="ARBA" id="ARBA00022692"/>
    </source>
</evidence>
<gene>
    <name evidence="8" type="ORF">EC912_1173</name>
</gene>
<evidence type="ECO:0000256" key="2">
    <source>
        <dbReference type="ARBA" id="ARBA00022475"/>
    </source>
</evidence>
<dbReference type="InterPro" id="IPR051621">
    <property type="entry name" value="T2SS_protein_J"/>
</dbReference>
<protein>
    <submittedName>
        <fullName evidence="8">General secretion pathway protein J</fullName>
    </submittedName>
</protein>
<dbReference type="AlphaFoldDB" id="A0A4R3YGC3"/>
<evidence type="ECO:0000313" key="9">
    <source>
        <dbReference type="Proteomes" id="UP000295645"/>
    </source>
</evidence>
<evidence type="ECO:0000313" key="8">
    <source>
        <dbReference type="EMBL" id="TCV91051.1"/>
    </source>
</evidence>
<dbReference type="Proteomes" id="UP000295645">
    <property type="component" value="Unassembled WGS sequence"/>
</dbReference>
<evidence type="ECO:0000256" key="7">
    <source>
        <dbReference type="ARBA" id="ARBA00023136"/>
    </source>
</evidence>
<accession>A0A4R3YGC3</accession>
<reference evidence="8 9" key="1">
    <citation type="submission" date="2019-03" db="EMBL/GenBank/DDBJ databases">
        <title>Above-ground endophytic microbial communities from plants in different locations in the United States.</title>
        <authorList>
            <person name="Frank C."/>
        </authorList>
    </citation>
    <scope>NUCLEOTIDE SEQUENCE [LARGE SCALE GENOMIC DNA]</scope>
    <source>
        <strain evidence="8 9">LP_13_YM</strain>
    </source>
</reference>
<keyword evidence="9" id="KW-1185">Reference proteome</keyword>
<keyword evidence="4" id="KW-0997">Cell inner membrane</keyword>
<dbReference type="Pfam" id="PF07963">
    <property type="entry name" value="N_methyl"/>
    <property type="match status" value="1"/>
</dbReference>
<keyword evidence="2" id="KW-1003">Cell membrane</keyword>
<keyword evidence="6" id="KW-1133">Transmembrane helix</keyword>
<name>A0A4R3YGC3_9GAMM</name>
<comment type="subcellular location">
    <subcellularLocation>
        <location evidence="1">Cell inner membrane</location>
        <topology evidence="1">Single-pass membrane protein</topology>
    </subcellularLocation>
</comment>
<evidence type="ECO:0000256" key="3">
    <source>
        <dbReference type="ARBA" id="ARBA00022481"/>
    </source>
</evidence>
<comment type="caution">
    <text evidence="8">The sequence shown here is derived from an EMBL/GenBank/DDBJ whole genome shotgun (WGS) entry which is preliminary data.</text>
</comment>
<evidence type="ECO:0000256" key="4">
    <source>
        <dbReference type="ARBA" id="ARBA00022519"/>
    </source>
</evidence>
<keyword evidence="3" id="KW-0488">Methylation</keyword>
<keyword evidence="5" id="KW-0812">Transmembrane</keyword>
<dbReference type="PANTHER" id="PTHR39583:SF2">
    <property type="entry name" value="TYPE II SECRETION SYSTEM PROTEIN J"/>
    <property type="match status" value="1"/>
</dbReference>
<keyword evidence="7" id="KW-0472">Membrane</keyword>
<sequence length="214" mass="22711">MTRAGGFSLLEVLAALALLALLLLGVYSGVRSATFSVSRGSAAIERLDEIRGAREFLRRELAEATALPWKVDGRGNPVVFDGDDKGFRFVAPLPGYLGKLGPQVQTVRIVDEADGTHSLKVAFSALPLSAGSIADAPPEVLIARIRSVRFRYALSSGWVDRRTGAAELPKAVSIEIVPDEGVAAWPLLVVATREGDTAINARGIGRSLLPARTP</sequence>
<dbReference type="PANTHER" id="PTHR39583">
    <property type="entry name" value="TYPE II SECRETION SYSTEM PROTEIN J-RELATED"/>
    <property type="match status" value="1"/>
</dbReference>
<dbReference type="InterPro" id="IPR012902">
    <property type="entry name" value="N_methyl_site"/>
</dbReference>
<dbReference type="PROSITE" id="PS00409">
    <property type="entry name" value="PROKAR_NTER_METHYL"/>
    <property type="match status" value="1"/>
</dbReference>
<evidence type="ECO:0000256" key="1">
    <source>
        <dbReference type="ARBA" id="ARBA00004377"/>
    </source>
</evidence>
<dbReference type="SUPFAM" id="SSF54523">
    <property type="entry name" value="Pili subunits"/>
    <property type="match status" value="1"/>
</dbReference>
<dbReference type="RefSeq" id="WP_165973669.1">
    <property type="nucleotide sequence ID" value="NZ_SMCS01000017.1"/>
</dbReference>
<organism evidence="8 9">
    <name type="scientific">Luteibacter rhizovicinus</name>
    <dbReference type="NCBI Taxonomy" id="242606"/>
    <lineage>
        <taxon>Bacteria</taxon>
        <taxon>Pseudomonadati</taxon>
        <taxon>Pseudomonadota</taxon>
        <taxon>Gammaproteobacteria</taxon>
        <taxon>Lysobacterales</taxon>
        <taxon>Rhodanobacteraceae</taxon>
        <taxon>Luteibacter</taxon>
    </lineage>
</organism>
<proteinExistence type="predicted"/>
<dbReference type="InterPro" id="IPR045584">
    <property type="entry name" value="Pilin-like"/>
</dbReference>
<dbReference type="GO" id="GO:0005886">
    <property type="term" value="C:plasma membrane"/>
    <property type="evidence" value="ECO:0007669"/>
    <property type="project" value="UniProtKB-SubCell"/>
</dbReference>
<dbReference type="NCBIfam" id="TIGR02532">
    <property type="entry name" value="IV_pilin_GFxxxE"/>
    <property type="match status" value="1"/>
</dbReference>
<evidence type="ECO:0000256" key="6">
    <source>
        <dbReference type="ARBA" id="ARBA00022989"/>
    </source>
</evidence>